<evidence type="ECO:0000313" key="1">
    <source>
        <dbReference type="EMBL" id="MCL6679240.1"/>
    </source>
</evidence>
<dbReference type="Gene3D" id="3.40.50.1240">
    <property type="entry name" value="Phosphoglycerate mutase-like"/>
    <property type="match status" value="1"/>
</dbReference>
<organism evidence="1 2">
    <name type="scientific">Sphingomonas anseongensis</name>
    <dbReference type="NCBI Taxonomy" id="2908207"/>
    <lineage>
        <taxon>Bacteria</taxon>
        <taxon>Pseudomonadati</taxon>
        <taxon>Pseudomonadota</taxon>
        <taxon>Alphaproteobacteria</taxon>
        <taxon>Sphingomonadales</taxon>
        <taxon>Sphingomonadaceae</taxon>
        <taxon>Sphingomonas</taxon>
    </lineage>
</organism>
<gene>
    <name evidence="1" type="ORF">LZ519_07955</name>
</gene>
<dbReference type="SUPFAM" id="SSF53254">
    <property type="entry name" value="Phosphoglycerate mutase-like"/>
    <property type="match status" value="1"/>
</dbReference>
<dbReference type="CDD" id="cd07040">
    <property type="entry name" value="HP"/>
    <property type="match status" value="1"/>
</dbReference>
<dbReference type="EMBL" id="JAMGBC010000001">
    <property type="protein sequence ID" value="MCL6679240.1"/>
    <property type="molecule type" value="Genomic_DNA"/>
</dbReference>
<dbReference type="Pfam" id="PF00300">
    <property type="entry name" value="His_Phos_1"/>
    <property type="match status" value="1"/>
</dbReference>
<keyword evidence="2" id="KW-1185">Reference proteome</keyword>
<accession>A0ABT0RG32</accession>
<evidence type="ECO:0000313" key="2">
    <source>
        <dbReference type="Proteomes" id="UP001165343"/>
    </source>
</evidence>
<name>A0ABT0RG32_9SPHN</name>
<sequence>MQTAPVPAAKSVFVVRHFQKSEGTDPSLTAEGAANARRLAAMLKDKGVTAIFATPTKRAIETAAPLAAQLGLAVTPYNPSDPPALLAAVRSTSGSALVVGHSNTVPDLVEMFGGAKPAPLSDSDFGTVYEVEADGKVVAIPVR</sequence>
<dbReference type="Proteomes" id="UP001165343">
    <property type="component" value="Unassembled WGS sequence"/>
</dbReference>
<dbReference type="RefSeq" id="WP_249868150.1">
    <property type="nucleotide sequence ID" value="NZ_JAMGBC010000001.1"/>
</dbReference>
<protein>
    <submittedName>
        <fullName evidence="1">Histidine phosphatase family protein</fullName>
    </submittedName>
</protein>
<reference evidence="1" key="1">
    <citation type="submission" date="2022-05" db="EMBL/GenBank/DDBJ databases">
        <authorList>
            <person name="Jo J.-H."/>
            <person name="Im W.-T."/>
        </authorList>
    </citation>
    <scope>NUCLEOTIDE SEQUENCE</scope>
    <source>
        <strain evidence="1">RG327</strain>
    </source>
</reference>
<proteinExistence type="predicted"/>
<dbReference type="InterPro" id="IPR029033">
    <property type="entry name" value="His_PPase_superfam"/>
</dbReference>
<comment type="caution">
    <text evidence="1">The sequence shown here is derived from an EMBL/GenBank/DDBJ whole genome shotgun (WGS) entry which is preliminary data.</text>
</comment>
<dbReference type="InterPro" id="IPR013078">
    <property type="entry name" value="His_Pase_superF_clade-1"/>
</dbReference>